<dbReference type="PANTHER" id="PTHR42203:SF2">
    <property type="entry name" value="UPF0058 PROTEIN MJ1205"/>
    <property type="match status" value="1"/>
</dbReference>
<accession>C7NS40</accession>
<dbReference type="InterPro" id="IPR036519">
    <property type="entry name" value="UPF0058_sf"/>
</dbReference>
<reference evidence="1 2" key="1">
    <citation type="journal article" date="2009" name="Stand. Genomic Sci.">
        <title>Complete genome sequence of Halorhabdus utahensis type strain (AX-2).</title>
        <authorList>
            <person name="Anderson I."/>
            <person name="Tindall B.J."/>
            <person name="Pomrenke H."/>
            <person name="Goker M."/>
            <person name="Lapidus A."/>
            <person name="Nolan M."/>
            <person name="Copeland A."/>
            <person name="Glavina Del Rio T."/>
            <person name="Chen F."/>
            <person name="Tice H."/>
            <person name="Cheng J.F."/>
            <person name="Lucas S."/>
            <person name="Chertkov O."/>
            <person name="Bruce D."/>
            <person name="Brettin T."/>
            <person name="Detter J.C."/>
            <person name="Han C."/>
            <person name="Goodwin L."/>
            <person name="Land M."/>
            <person name="Hauser L."/>
            <person name="Chang Y.J."/>
            <person name="Jeffries C.D."/>
            <person name="Pitluck S."/>
            <person name="Pati A."/>
            <person name="Mavromatis K."/>
            <person name="Ivanova N."/>
            <person name="Ovchinnikova G."/>
            <person name="Chen A."/>
            <person name="Palaniappan K."/>
            <person name="Chain P."/>
            <person name="Rohde M."/>
            <person name="Bristow J."/>
            <person name="Eisen J.A."/>
            <person name="Markowitz V."/>
            <person name="Hugenholtz P."/>
            <person name="Kyrpides N.C."/>
            <person name="Klenk H.P."/>
        </authorList>
    </citation>
    <scope>NUCLEOTIDE SEQUENCE [LARGE SCALE GENOMIC DNA]</scope>
    <source>
        <strain evidence="2">DSM 12940 / JCM 11049 / AX-2</strain>
    </source>
</reference>
<dbReference type="eggNOG" id="arCOG02254">
    <property type="taxonomic scope" value="Archaea"/>
</dbReference>
<dbReference type="PANTHER" id="PTHR42203">
    <property type="entry name" value="UPF0058 PROTEIN MJ1205"/>
    <property type="match status" value="1"/>
</dbReference>
<dbReference type="RefSeq" id="WP_012795524.1">
    <property type="nucleotide sequence ID" value="NC_013158.1"/>
</dbReference>
<dbReference type="AlphaFoldDB" id="C7NS40"/>
<dbReference type="KEGG" id="hut:Huta_0460"/>
<evidence type="ECO:0000313" key="2">
    <source>
        <dbReference type="Proteomes" id="UP000002071"/>
    </source>
</evidence>
<dbReference type="OrthoDB" id="280319at2157"/>
<dbReference type="Pfam" id="PF01893">
    <property type="entry name" value="UPF0058"/>
    <property type="match status" value="1"/>
</dbReference>
<dbReference type="HOGENOM" id="CLU_167318_2_0_2"/>
<dbReference type="Proteomes" id="UP000002071">
    <property type="component" value="Chromosome"/>
</dbReference>
<keyword evidence="2" id="KW-1185">Reference proteome</keyword>
<evidence type="ECO:0000313" key="1">
    <source>
        <dbReference type="EMBL" id="ACV10647.1"/>
    </source>
</evidence>
<sequence>MRKQELVHLHGLLAEVRRYCEQEDSRSLDLSKYESLGTDEAAIHRGKEQHRSAVFALAEALTEGSEEKQTVVTTTD</sequence>
<dbReference type="InterPro" id="IPR002753">
    <property type="entry name" value="UPF0058"/>
</dbReference>
<dbReference type="EMBL" id="CP001687">
    <property type="protein sequence ID" value="ACV10647.1"/>
    <property type="molecule type" value="Genomic_DNA"/>
</dbReference>
<dbReference type="Gene3D" id="1.20.1270.110">
    <property type="entry name" value="Uncharacterised protein family UPF0058"/>
    <property type="match status" value="1"/>
</dbReference>
<gene>
    <name evidence="1" type="ordered locus">Huta_0460</name>
</gene>
<dbReference type="SUPFAM" id="SSF140371">
    <property type="entry name" value="Vng1086c-like"/>
    <property type="match status" value="1"/>
</dbReference>
<dbReference type="GeneID" id="8382727"/>
<name>C7NS40_HALUD</name>
<organism evidence="1 2">
    <name type="scientific">Halorhabdus utahensis (strain DSM 12940 / JCM 11049 / AX-2)</name>
    <dbReference type="NCBI Taxonomy" id="519442"/>
    <lineage>
        <taxon>Archaea</taxon>
        <taxon>Methanobacteriati</taxon>
        <taxon>Methanobacteriota</taxon>
        <taxon>Stenosarchaea group</taxon>
        <taxon>Halobacteria</taxon>
        <taxon>Halobacteriales</taxon>
        <taxon>Haloarculaceae</taxon>
        <taxon>Halorhabdus</taxon>
    </lineage>
</organism>
<evidence type="ECO:0008006" key="3">
    <source>
        <dbReference type="Google" id="ProtNLM"/>
    </source>
</evidence>
<protein>
    <recommendedName>
        <fullName evidence="3">Metal-binding protein</fullName>
    </recommendedName>
</protein>
<proteinExistence type="predicted"/>